<accession>A0A2U8PDC9</accession>
<dbReference type="Proteomes" id="UP000215703">
    <property type="component" value="Chromosome"/>
</dbReference>
<protein>
    <submittedName>
        <fullName evidence="1">Uncharacterized protein</fullName>
    </submittedName>
</protein>
<dbReference type="RefSeq" id="WP_095425315.1">
    <property type="nucleotide sequence ID" value="NZ_CP029425.2"/>
</dbReference>
<name>A0A2U8PDC9_9BRAD</name>
<sequence>MSEIDLAIGHAVELLHGHCELYRKQIVCEPGDWHRRAKELAENLSWLIFCREQRLPWSPKTLPPKYPPPPSALRR</sequence>
<reference evidence="1 2" key="2">
    <citation type="journal article" date="2017" name="Syst. Appl. Microbiol.">
        <title>Soybeans inoculated with root zone soils of Canadian native legumes harbour diverse and novel Bradyrhizobium spp. that possess agricultural potential.</title>
        <authorList>
            <person name="Bromfield E.S.P."/>
            <person name="Cloutier S."/>
            <person name="Tambong J.T."/>
            <person name="Tran Thi T.V."/>
        </authorList>
    </citation>
    <scope>NUCLEOTIDE SEQUENCE [LARGE SCALE GENOMIC DNA]</scope>
    <source>
        <strain evidence="1 2">OO99</strain>
    </source>
</reference>
<organism evidence="1 2">
    <name type="scientific">Bradyrhizobium ottawaense</name>
    <dbReference type="NCBI Taxonomy" id="931866"/>
    <lineage>
        <taxon>Bacteria</taxon>
        <taxon>Pseudomonadati</taxon>
        <taxon>Pseudomonadota</taxon>
        <taxon>Alphaproteobacteria</taxon>
        <taxon>Hyphomicrobiales</taxon>
        <taxon>Nitrobacteraceae</taxon>
        <taxon>Bradyrhizobium</taxon>
    </lineage>
</organism>
<evidence type="ECO:0000313" key="2">
    <source>
        <dbReference type="Proteomes" id="UP000215703"/>
    </source>
</evidence>
<gene>
    <name evidence="1" type="ORF">CIT37_29110</name>
</gene>
<dbReference type="EMBL" id="CP029425">
    <property type="protein sequence ID" value="AWL95746.1"/>
    <property type="molecule type" value="Genomic_DNA"/>
</dbReference>
<proteinExistence type="predicted"/>
<dbReference type="GeneID" id="92966697"/>
<evidence type="ECO:0000313" key="1">
    <source>
        <dbReference type="EMBL" id="AWL95746.1"/>
    </source>
</evidence>
<dbReference type="KEGG" id="bot:CIT37_29110"/>
<dbReference type="AlphaFoldDB" id="A0A2U8PDC9"/>
<reference evidence="1 2" key="1">
    <citation type="journal article" date="2014" name="Int. J. Syst. Evol. Microbiol.">
        <title>Bradyrhizobium ottawaense sp. nov., a symbiotic nitrogen fixing bacterium from root nodules of soybeans in Canada.</title>
        <authorList>
            <person name="Yu X."/>
            <person name="Cloutier S."/>
            <person name="Tambong J.T."/>
            <person name="Bromfield E.S."/>
        </authorList>
    </citation>
    <scope>NUCLEOTIDE SEQUENCE [LARGE SCALE GENOMIC DNA]</scope>
    <source>
        <strain evidence="1 2">OO99</strain>
    </source>
</reference>